<sequence length="131" mass="15367">MTVKEDECSPTGWNNTCIFKKWLLEIFYWCQHWTHPLSNDNQTIREIHDILKSYYKLSCKRFVDNVRMQAADYCLVTGPNTPLSLFSPKLVTDLNSSQLEAIAGEEPSTKRRRVMLEKETELLEEGIRILR</sequence>
<reference evidence="2 3" key="1">
    <citation type="journal article" date="2014" name="BMC Genomics">
        <title>Comparative genome sequencing reveals chemotype-specific gene clusters in the toxigenic black mold Stachybotrys.</title>
        <authorList>
            <person name="Semeiks J."/>
            <person name="Borek D."/>
            <person name="Otwinowski Z."/>
            <person name="Grishin N.V."/>
        </authorList>
    </citation>
    <scope>NUCLEOTIDE SEQUENCE [LARGE SCALE GENOMIC DNA]</scope>
    <source>
        <strain evidence="2 3">IBT 40285</strain>
    </source>
</reference>
<dbReference type="InParanoid" id="A0A084QP89"/>
<evidence type="ECO:0000259" key="1">
    <source>
        <dbReference type="PROSITE" id="PS51388"/>
    </source>
</evidence>
<dbReference type="InterPro" id="IPR003130">
    <property type="entry name" value="GED"/>
</dbReference>
<feature type="domain" description="GED" evidence="1">
    <location>
        <begin position="44"/>
        <end position="131"/>
    </location>
</feature>
<organism evidence="2 3">
    <name type="scientific">Stachybotrys chlorohalonatus (strain IBT 40285)</name>
    <dbReference type="NCBI Taxonomy" id="1283841"/>
    <lineage>
        <taxon>Eukaryota</taxon>
        <taxon>Fungi</taxon>
        <taxon>Dikarya</taxon>
        <taxon>Ascomycota</taxon>
        <taxon>Pezizomycotina</taxon>
        <taxon>Sordariomycetes</taxon>
        <taxon>Hypocreomycetidae</taxon>
        <taxon>Hypocreales</taxon>
        <taxon>Stachybotryaceae</taxon>
        <taxon>Stachybotrys</taxon>
    </lineage>
</organism>
<proteinExistence type="predicted"/>
<name>A0A084QP89_STAC4</name>
<evidence type="ECO:0000313" key="3">
    <source>
        <dbReference type="Proteomes" id="UP000028524"/>
    </source>
</evidence>
<dbReference type="HOGENOM" id="CLU_158822_0_0_1"/>
<dbReference type="AlphaFoldDB" id="A0A084QP89"/>
<evidence type="ECO:0000313" key="2">
    <source>
        <dbReference type="EMBL" id="KFA65774.1"/>
    </source>
</evidence>
<accession>A0A084QP89</accession>
<dbReference type="PROSITE" id="PS51388">
    <property type="entry name" value="GED"/>
    <property type="match status" value="1"/>
</dbReference>
<dbReference type="STRING" id="1283841.A0A084QP89"/>
<dbReference type="GO" id="GO:0005525">
    <property type="term" value="F:GTP binding"/>
    <property type="evidence" value="ECO:0007669"/>
    <property type="project" value="InterPro"/>
</dbReference>
<dbReference type="OrthoDB" id="415706at2759"/>
<dbReference type="Pfam" id="PF02212">
    <property type="entry name" value="GED"/>
    <property type="match status" value="1"/>
</dbReference>
<dbReference type="GO" id="GO:0003924">
    <property type="term" value="F:GTPase activity"/>
    <property type="evidence" value="ECO:0007669"/>
    <property type="project" value="InterPro"/>
</dbReference>
<protein>
    <recommendedName>
        <fullName evidence="1">GED domain-containing protein</fullName>
    </recommendedName>
</protein>
<keyword evidence="3" id="KW-1185">Reference proteome</keyword>
<dbReference type="EMBL" id="KL660559">
    <property type="protein sequence ID" value="KFA65774.1"/>
    <property type="molecule type" value="Genomic_DNA"/>
</dbReference>
<dbReference type="InterPro" id="IPR020850">
    <property type="entry name" value="GED_dom"/>
</dbReference>
<gene>
    <name evidence="2" type="ORF">S40285_09679</name>
</gene>
<dbReference type="Proteomes" id="UP000028524">
    <property type="component" value="Unassembled WGS sequence"/>
</dbReference>